<gene>
    <name evidence="1" type="ORF">GOB87_12450</name>
</gene>
<dbReference type="AlphaFoldDB" id="A0A967EJC5"/>
<organism evidence="1 2">
    <name type="scientific">Acetobacter estunensis</name>
    <dbReference type="NCBI Taxonomy" id="104097"/>
    <lineage>
        <taxon>Bacteria</taxon>
        <taxon>Pseudomonadati</taxon>
        <taxon>Pseudomonadota</taxon>
        <taxon>Alphaproteobacteria</taxon>
        <taxon>Acetobacterales</taxon>
        <taxon>Acetobacteraceae</taxon>
        <taxon>Acetobacter</taxon>
    </lineage>
</organism>
<reference evidence="1" key="1">
    <citation type="submission" date="2019-11" db="EMBL/GenBank/DDBJ databases">
        <title>Description of new Acetobacter species.</title>
        <authorList>
            <person name="Cleenwerck I."/>
            <person name="Sombolestani A.S."/>
        </authorList>
    </citation>
    <scope>NUCLEOTIDE SEQUENCE</scope>
    <source>
        <strain evidence="1">LMG 1626</strain>
    </source>
</reference>
<accession>A0A967EJC5</accession>
<evidence type="ECO:0000313" key="1">
    <source>
        <dbReference type="EMBL" id="NHO54744.1"/>
    </source>
</evidence>
<dbReference type="EMBL" id="WOTH01000031">
    <property type="protein sequence ID" value="NHO54744.1"/>
    <property type="molecule type" value="Genomic_DNA"/>
</dbReference>
<proteinExistence type="predicted"/>
<sequence>MALTGTLGWLVPSHGQAQSAVNLERLHVPFDGPCENVARALKDYPPSTFEAALANQRWWNGLMAAGGIPPFHIQYDHYPIIDEFFEGCDAALHTKSSDIMHAIGLTHRWIVP</sequence>
<name>A0A967EJC5_9PROT</name>
<dbReference type="Proteomes" id="UP000597459">
    <property type="component" value="Unassembled WGS sequence"/>
</dbReference>
<comment type="caution">
    <text evidence="1">The sequence shown here is derived from an EMBL/GenBank/DDBJ whole genome shotgun (WGS) entry which is preliminary data.</text>
</comment>
<keyword evidence="2" id="KW-1185">Reference proteome</keyword>
<evidence type="ECO:0000313" key="2">
    <source>
        <dbReference type="Proteomes" id="UP000597459"/>
    </source>
</evidence>
<protein>
    <submittedName>
        <fullName evidence="1">Uncharacterized protein</fullName>
    </submittedName>
</protein>